<dbReference type="InterPro" id="IPR012349">
    <property type="entry name" value="Split_barrel_FMN-bd"/>
</dbReference>
<dbReference type="SUPFAM" id="SSF50475">
    <property type="entry name" value="FMN-binding split barrel"/>
    <property type="match status" value="1"/>
</dbReference>
<reference evidence="6 7" key="1">
    <citation type="submission" date="2015-01" db="EMBL/GenBank/DDBJ databases">
        <title>Vibrio sp. C1 JCM 19231 whole genome shotgun sequence.</title>
        <authorList>
            <person name="Sawabe T."/>
            <person name="Meirelles P."/>
            <person name="Feng G."/>
            <person name="Sayaka M."/>
            <person name="Hattori M."/>
            <person name="Ohkuma M."/>
        </authorList>
    </citation>
    <scope>NUCLEOTIDE SEQUENCE [LARGE SCALE GENOMIC DNA]</scope>
    <source>
        <strain evidence="7">JCM 19231</strain>
    </source>
</reference>
<dbReference type="AlphaFoldDB" id="A0A0B8NVZ6"/>
<keyword evidence="2" id="KW-0285">Flavoprotein</keyword>
<evidence type="ECO:0000256" key="3">
    <source>
        <dbReference type="ARBA" id="ARBA00022643"/>
    </source>
</evidence>
<comment type="similarity">
    <text evidence="4">Belongs to the flavoredoxin family.</text>
</comment>
<gene>
    <name evidence="6" type="ORF">JCM19231_5115</name>
</gene>
<dbReference type="PANTHER" id="PTHR33798:SF5">
    <property type="entry name" value="FLAVIN REDUCTASE LIKE DOMAIN-CONTAINING PROTEIN"/>
    <property type="match status" value="1"/>
</dbReference>
<comment type="cofactor">
    <cofactor evidence="1">
        <name>FMN</name>
        <dbReference type="ChEBI" id="CHEBI:58210"/>
    </cofactor>
</comment>
<dbReference type="SMART" id="SM00903">
    <property type="entry name" value="Flavin_Reduct"/>
    <property type="match status" value="1"/>
</dbReference>
<keyword evidence="3" id="KW-0288">FMN</keyword>
<name>A0A0B8NVZ6_9VIBR</name>
<protein>
    <submittedName>
        <fullName evidence="6">Flavoprotein oxygenases</fullName>
    </submittedName>
</protein>
<dbReference type="Pfam" id="PF01613">
    <property type="entry name" value="Flavin_Reduct"/>
    <property type="match status" value="1"/>
</dbReference>
<dbReference type="Proteomes" id="UP000031671">
    <property type="component" value="Unassembled WGS sequence"/>
</dbReference>
<dbReference type="GO" id="GO:0016646">
    <property type="term" value="F:oxidoreductase activity, acting on the CH-NH group of donors, NAD or NADP as acceptor"/>
    <property type="evidence" value="ECO:0007669"/>
    <property type="project" value="UniProtKB-ARBA"/>
</dbReference>
<keyword evidence="7" id="KW-1185">Reference proteome</keyword>
<evidence type="ECO:0000256" key="4">
    <source>
        <dbReference type="ARBA" id="ARBA00038054"/>
    </source>
</evidence>
<organism evidence="6 7">
    <name type="scientific">Vibrio ishigakensis</name>
    <dbReference type="NCBI Taxonomy" id="1481914"/>
    <lineage>
        <taxon>Bacteria</taxon>
        <taxon>Pseudomonadati</taxon>
        <taxon>Pseudomonadota</taxon>
        <taxon>Gammaproteobacteria</taxon>
        <taxon>Vibrionales</taxon>
        <taxon>Vibrionaceae</taxon>
        <taxon>Vibrio</taxon>
    </lineage>
</organism>
<feature type="domain" description="Flavin reductase like" evidence="5">
    <location>
        <begin position="25"/>
        <end position="173"/>
    </location>
</feature>
<sequence>MQTIFNQNALSEMEDRFRARFINSLSGFKSANLIGTVDSEGQENLSIVSSVFHLGANPPLMGFIIRPSSVERHTLENILATGVYTINSVTRPIAKQAHQTSARYPADVSEFRQTGLTPQYLDNHPAPFVEQSPLKIAMRLREHQTLAINGTELIIGEIERVTLPSNAVRKDGYVDVESMQIVCVSGLDSYHRTDMIHRLSYAKPDKVPQVLTRDGQQEC</sequence>
<dbReference type="RefSeq" id="WP_261835977.1">
    <property type="nucleotide sequence ID" value="NZ_AP024882.1"/>
</dbReference>
<proteinExistence type="inferred from homology"/>
<comment type="caution">
    <text evidence="6">The sequence shown here is derived from an EMBL/GenBank/DDBJ whole genome shotgun (WGS) entry which is preliminary data.</text>
</comment>
<evidence type="ECO:0000259" key="5">
    <source>
        <dbReference type="SMART" id="SM00903"/>
    </source>
</evidence>
<evidence type="ECO:0000313" key="7">
    <source>
        <dbReference type="Proteomes" id="UP000031671"/>
    </source>
</evidence>
<evidence type="ECO:0000313" key="6">
    <source>
        <dbReference type="EMBL" id="GAM55283.1"/>
    </source>
</evidence>
<dbReference type="PANTHER" id="PTHR33798">
    <property type="entry name" value="FLAVOPROTEIN OXYGENASE"/>
    <property type="match status" value="1"/>
</dbReference>
<evidence type="ECO:0000256" key="1">
    <source>
        <dbReference type="ARBA" id="ARBA00001917"/>
    </source>
</evidence>
<dbReference type="Gene3D" id="2.30.110.10">
    <property type="entry name" value="Electron Transport, Fmn-binding Protein, Chain A"/>
    <property type="match status" value="1"/>
</dbReference>
<dbReference type="InterPro" id="IPR002563">
    <property type="entry name" value="Flavin_Rdtase-like_dom"/>
</dbReference>
<evidence type="ECO:0000256" key="2">
    <source>
        <dbReference type="ARBA" id="ARBA00022630"/>
    </source>
</evidence>
<dbReference type="EMBL" id="BBRZ01000012">
    <property type="protein sequence ID" value="GAM55283.1"/>
    <property type="molecule type" value="Genomic_DNA"/>
</dbReference>
<dbReference type="GO" id="GO:0010181">
    <property type="term" value="F:FMN binding"/>
    <property type="evidence" value="ECO:0007669"/>
    <property type="project" value="InterPro"/>
</dbReference>
<accession>A0A0B8NVZ6</accession>
<reference evidence="6 7" key="2">
    <citation type="submission" date="2015-01" db="EMBL/GenBank/DDBJ databases">
        <authorList>
            <consortium name="NBRP consortium"/>
            <person name="Sawabe T."/>
            <person name="Meirelles P."/>
            <person name="Feng G."/>
            <person name="Sayaka M."/>
            <person name="Hattori M."/>
            <person name="Ohkuma M."/>
        </authorList>
    </citation>
    <scope>NUCLEOTIDE SEQUENCE [LARGE SCALE GENOMIC DNA]</scope>
    <source>
        <strain evidence="7">JCM 19231</strain>
    </source>
</reference>